<evidence type="ECO:0000256" key="1">
    <source>
        <dbReference type="ARBA" id="ARBA00022737"/>
    </source>
</evidence>
<dbReference type="GO" id="GO:0010411">
    <property type="term" value="P:xyloglucan metabolic process"/>
    <property type="evidence" value="ECO:0007669"/>
    <property type="project" value="TreeGrafter"/>
</dbReference>
<dbReference type="PANTHER" id="PTHR43739">
    <property type="entry name" value="XYLOGLUCANASE (EUROFUNG)"/>
    <property type="match status" value="1"/>
</dbReference>
<dbReference type="RefSeq" id="WP_015597617.1">
    <property type="nucleotide sequence ID" value="NC_021172.1"/>
</dbReference>
<accession>N0B5T4</accession>
<dbReference type="SUPFAM" id="SSF110296">
    <property type="entry name" value="Oligoxyloglucan reducing end-specific cellobiohydrolase"/>
    <property type="match status" value="3"/>
</dbReference>
<feature type="domain" description="Sortilin N-terminal" evidence="2">
    <location>
        <begin position="553"/>
        <end position="659"/>
    </location>
</feature>
<dbReference type="Pfam" id="PF15902">
    <property type="entry name" value="Sortilin-Vps10"/>
    <property type="match status" value="1"/>
</dbReference>
<dbReference type="InterPro" id="IPR052025">
    <property type="entry name" value="Xyloglucanase_GH74"/>
</dbReference>
<dbReference type="EMBL" id="CP005587">
    <property type="protein sequence ID" value="AGK57582.1"/>
    <property type="molecule type" value="Genomic_DNA"/>
</dbReference>
<dbReference type="Proteomes" id="UP000005952">
    <property type="component" value="Chromosome"/>
</dbReference>
<reference evidence="3 4" key="1">
    <citation type="journal article" date="2013" name="Genome Announc.">
        <title>Genome sequences for three denitrifying bacterial strains isolated from a uranium- and nitrate-contaminated subsurface environment.</title>
        <authorList>
            <person name="Venkatramanan R."/>
            <person name="Prakash O."/>
            <person name="Woyke T."/>
            <person name="Chain P."/>
            <person name="Goodwin L.A."/>
            <person name="Watson D."/>
            <person name="Brooks S."/>
            <person name="Kostka J.E."/>
            <person name="Green S.J."/>
        </authorList>
    </citation>
    <scope>NUCLEOTIDE SEQUENCE [LARGE SCALE GENOMIC DNA]</scope>
    <source>
        <strain evidence="3 4">1NES1</strain>
    </source>
</reference>
<protein>
    <recommendedName>
        <fullName evidence="2">Sortilin N-terminal domain-containing protein</fullName>
    </recommendedName>
</protein>
<dbReference type="HOGENOM" id="CLU_414848_0_0_5"/>
<dbReference type="eggNOG" id="COG4447">
    <property type="taxonomic scope" value="Bacteria"/>
</dbReference>
<dbReference type="PANTHER" id="PTHR43739:SF5">
    <property type="entry name" value="EXO-ALPHA-SIALIDASE"/>
    <property type="match status" value="1"/>
</dbReference>
<evidence type="ECO:0000313" key="4">
    <source>
        <dbReference type="Proteomes" id="UP000005952"/>
    </source>
</evidence>
<dbReference type="CDD" id="cd15482">
    <property type="entry name" value="Sialidase_non-viral"/>
    <property type="match status" value="2"/>
</dbReference>
<dbReference type="KEGG" id="hdt:HYPDE_29538"/>
<organism evidence="3 4">
    <name type="scientific">Hyphomicrobium denitrificans 1NES1</name>
    <dbReference type="NCBI Taxonomy" id="670307"/>
    <lineage>
        <taxon>Bacteria</taxon>
        <taxon>Pseudomonadati</taxon>
        <taxon>Pseudomonadota</taxon>
        <taxon>Alphaproteobacteria</taxon>
        <taxon>Hyphomicrobiales</taxon>
        <taxon>Hyphomicrobiaceae</taxon>
        <taxon>Hyphomicrobium</taxon>
    </lineage>
</organism>
<gene>
    <name evidence="3" type="ORF">HYPDE_29538</name>
</gene>
<dbReference type="STRING" id="670307.HYPDE_29538"/>
<proteinExistence type="predicted"/>
<evidence type="ECO:0000313" key="3">
    <source>
        <dbReference type="EMBL" id="AGK57582.1"/>
    </source>
</evidence>
<dbReference type="OrthoDB" id="9764804at2"/>
<keyword evidence="4" id="KW-1185">Reference proteome</keyword>
<keyword evidence="1" id="KW-0677">Repeat</keyword>
<evidence type="ECO:0000259" key="2">
    <source>
        <dbReference type="Pfam" id="PF15902"/>
    </source>
</evidence>
<dbReference type="InterPro" id="IPR015943">
    <property type="entry name" value="WD40/YVTN_repeat-like_dom_sf"/>
</dbReference>
<dbReference type="Gene3D" id="2.130.10.10">
    <property type="entry name" value="YVTN repeat-like/Quinoprotein amine dehydrogenase"/>
    <property type="match status" value="5"/>
</dbReference>
<name>N0B5T4_9HYPH</name>
<dbReference type="AlphaFoldDB" id="N0B5T4"/>
<sequence length="706" mass="76977">MSGGRVELVALTEVFVMRWWLRALIACVWVGVGSGLARASDVRWEFAGWYGGGCYPNIEFDPVRSGRLYLTSDVAGLWRSDDNGDTWSFMTKGLNNLLVSQVKVSPANPDIVYAATAAGVSVSLDAGEHWASLDNLNGRIEFQRPKSYRAIWADDADDRSLCVGTSRGEVFCSNDRGRTWRDLHLPHLAQRSSAVVALHRLPDKSGLLAATANGISVYKYASQTWTSAPQLTGISDVIPYRGTFLAASNSGIWRSDANGTSWSRMESTHPDFVFRLEESQRSGQVYIARNKGWNGEVFTSNDGLKSWQAIPSPARGDVRSDPTRAWAHPGGPTTALKTSPFDTNVIFRTDWWGVWRSLDGGKTWQEKIVGTPNTVGTDIVALDRQTVMAATMDNGLLESADGGVSFTALFPSDGYKDDENGHVWRVISPSPGRIVATSSPWNQQINQVLLSDDGGKTFEKIRAGLPAKRPVVNTLWDQGYPRVLVIDPHNDKRLYLGIDGDDGGGLFITEDGGRTWSRSAGQPPSRKIYSAFAVDREKAGYLYWGTVGDRGGIYRSTDDGRTWAPVFQASRAIFDMTTSANGTIYATGIGKGGAIFLSRDHGETWNTLVQFPDAETTKAIAVSPADPNILVTSTVSWASKAPQKFYASNDGGRTWIDITGNLPDGAGAAAFAFNPDGSLLYMSRYAGSIYKLKMDQLTGLKKATPR</sequence>
<dbReference type="InterPro" id="IPR031778">
    <property type="entry name" value="Sortilin_N"/>
</dbReference>